<evidence type="ECO:0000256" key="1">
    <source>
        <dbReference type="ARBA" id="ARBA00009156"/>
    </source>
</evidence>
<evidence type="ECO:0000256" key="3">
    <source>
        <dbReference type="ARBA" id="ARBA00022777"/>
    </source>
</evidence>
<dbReference type="Gene3D" id="3.30.420.40">
    <property type="match status" value="2"/>
</dbReference>
<sequence length="496" mass="54626">MYYLGLDIGSSSIKAALVEIASGKSVGVVQEPEKEMGMFAQKNGWAEQKPDEWWQHVCNAIQRLKKQHNISRTQIKGIGISYQMHGLVVVDKAGKPLRKSIIWCDSRAVETGNKAFAEIGEDTCASHLLNSPSNFTASKLKWVKENEPDIYKNIYKFMLPGDYIAYKFSNNINTTISGLSEGIFWDFKKDEVADFLLEHYGIDKALVPDIVDTFGEQSLVDATGEAESGIAAGTPIYYRAGDQPNNALSLNVFNPGEVAATGGTSGVFYAVTDSLSVKESARVNNFAHVNYSKGAEARIGKLLCINGAGIQYRWLLNNLAVGSYEEMNNLASEIPVGSDGVCVIPFGNGAERMLNNKEIGTRIVNINLNNHHKGHMCRAALEGIAFSFVYGMEILKSDGIKPTVIRAGNDNLFRSEIFANTVATLIEQEIEIYNTTGAIGAARAANLHKGDFENFGKAIIDNDHVMTFMPFKDKTAYQKAYENWKTELEIILNTKK</sequence>
<dbReference type="InterPro" id="IPR018484">
    <property type="entry name" value="FGGY_N"/>
</dbReference>
<evidence type="ECO:0000259" key="5">
    <source>
        <dbReference type="Pfam" id="PF02782"/>
    </source>
</evidence>
<keyword evidence="7" id="KW-1185">Reference proteome</keyword>
<dbReference type="InterPro" id="IPR000577">
    <property type="entry name" value="Carb_kinase_FGGY"/>
</dbReference>
<dbReference type="Pfam" id="PF00370">
    <property type="entry name" value="FGGY_N"/>
    <property type="match status" value="1"/>
</dbReference>
<gene>
    <name evidence="6" type="ORF">EV196_105208</name>
</gene>
<dbReference type="InterPro" id="IPR050406">
    <property type="entry name" value="FGGY_Carb_Kinase"/>
</dbReference>
<accession>A0A4R1RHJ0</accession>
<dbReference type="CDD" id="cd07809">
    <property type="entry name" value="ASKHA_NBD_FGGY_BaXK-like"/>
    <property type="match status" value="1"/>
</dbReference>
<reference evidence="6 7" key="1">
    <citation type="submission" date="2019-03" db="EMBL/GenBank/DDBJ databases">
        <title>Genomic Encyclopedia of Type Strains, Phase IV (KMG-IV): sequencing the most valuable type-strain genomes for metagenomic binning, comparative biology and taxonomic classification.</title>
        <authorList>
            <person name="Goeker M."/>
        </authorList>
    </citation>
    <scope>NUCLEOTIDE SEQUENCE [LARGE SCALE GENOMIC DNA]</scope>
    <source>
        <strain evidence="6 7">DSM 18792</strain>
    </source>
</reference>
<dbReference type="InterPro" id="IPR018485">
    <property type="entry name" value="FGGY_C"/>
</dbReference>
<dbReference type="PIRSF" id="PIRSF000538">
    <property type="entry name" value="GlpK"/>
    <property type="match status" value="1"/>
</dbReference>
<dbReference type="RefSeq" id="WP_132217957.1">
    <property type="nucleotide sequence ID" value="NZ_OX156936.1"/>
</dbReference>
<dbReference type="Pfam" id="PF02782">
    <property type="entry name" value="FGGY_C"/>
    <property type="match status" value="1"/>
</dbReference>
<dbReference type="InterPro" id="IPR043129">
    <property type="entry name" value="ATPase_NBD"/>
</dbReference>
<dbReference type="GO" id="GO:0016301">
    <property type="term" value="F:kinase activity"/>
    <property type="evidence" value="ECO:0007669"/>
    <property type="project" value="UniProtKB-KW"/>
</dbReference>
<evidence type="ECO:0000259" key="4">
    <source>
        <dbReference type="Pfam" id="PF00370"/>
    </source>
</evidence>
<dbReference type="PANTHER" id="PTHR43095:SF5">
    <property type="entry name" value="XYLULOSE KINASE"/>
    <property type="match status" value="1"/>
</dbReference>
<organism evidence="6 7">
    <name type="scientific">Mariniflexile fucanivorans</name>
    <dbReference type="NCBI Taxonomy" id="264023"/>
    <lineage>
        <taxon>Bacteria</taxon>
        <taxon>Pseudomonadati</taxon>
        <taxon>Bacteroidota</taxon>
        <taxon>Flavobacteriia</taxon>
        <taxon>Flavobacteriales</taxon>
        <taxon>Flavobacteriaceae</taxon>
        <taxon>Mariniflexile</taxon>
    </lineage>
</organism>
<feature type="domain" description="Carbohydrate kinase FGGY C-terminal" evidence="5">
    <location>
        <begin position="259"/>
        <end position="446"/>
    </location>
</feature>
<name>A0A4R1RHJ0_9FLAO</name>
<evidence type="ECO:0000313" key="7">
    <source>
        <dbReference type="Proteomes" id="UP000295455"/>
    </source>
</evidence>
<dbReference type="PANTHER" id="PTHR43095">
    <property type="entry name" value="SUGAR KINASE"/>
    <property type="match status" value="1"/>
</dbReference>
<dbReference type="Proteomes" id="UP000295455">
    <property type="component" value="Unassembled WGS sequence"/>
</dbReference>
<keyword evidence="2" id="KW-0808">Transferase</keyword>
<evidence type="ECO:0000256" key="2">
    <source>
        <dbReference type="ARBA" id="ARBA00022679"/>
    </source>
</evidence>
<dbReference type="GO" id="GO:0005975">
    <property type="term" value="P:carbohydrate metabolic process"/>
    <property type="evidence" value="ECO:0007669"/>
    <property type="project" value="InterPro"/>
</dbReference>
<feature type="domain" description="Carbohydrate kinase FGGY N-terminal" evidence="4">
    <location>
        <begin position="2"/>
        <end position="245"/>
    </location>
</feature>
<dbReference type="EMBL" id="SLUP01000005">
    <property type="protein sequence ID" value="TCL65545.1"/>
    <property type="molecule type" value="Genomic_DNA"/>
</dbReference>
<dbReference type="OrthoDB" id="9805576at2"/>
<comment type="caution">
    <text evidence="6">The sequence shown here is derived from an EMBL/GenBank/DDBJ whole genome shotgun (WGS) entry which is preliminary data.</text>
</comment>
<protein>
    <submittedName>
        <fullName evidence="6">Xylulokinase</fullName>
    </submittedName>
</protein>
<comment type="similarity">
    <text evidence="1">Belongs to the FGGY kinase family.</text>
</comment>
<proteinExistence type="inferred from homology"/>
<evidence type="ECO:0000313" key="6">
    <source>
        <dbReference type="EMBL" id="TCL65545.1"/>
    </source>
</evidence>
<keyword evidence="3 6" id="KW-0418">Kinase</keyword>
<dbReference type="AlphaFoldDB" id="A0A4R1RHJ0"/>
<dbReference type="SUPFAM" id="SSF53067">
    <property type="entry name" value="Actin-like ATPase domain"/>
    <property type="match status" value="2"/>
</dbReference>